<proteinExistence type="inferred from homology"/>
<dbReference type="InterPro" id="IPR018197">
    <property type="entry name" value="Glycerate_kinase_RE-like"/>
</dbReference>
<organism evidence="5 6">
    <name type="scientific">Lasiodiplodia theobromae</name>
    <dbReference type="NCBI Taxonomy" id="45133"/>
    <lineage>
        <taxon>Eukaryota</taxon>
        <taxon>Fungi</taxon>
        <taxon>Dikarya</taxon>
        <taxon>Ascomycota</taxon>
        <taxon>Pezizomycotina</taxon>
        <taxon>Dothideomycetes</taxon>
        <taxon>Dothideomycetes incertae sedis</taxon>
        <taxon>Botryosphaeriales</taxon>
        <taxon>Botryosphaeriaceae</taxon>
        <taxon>Lasiodiplodia</taxon>
    </lineage>
</organism>
<keyword evidence="2" id="KW-0808">Transferase</keyword>
<evidence type="ECO:0000256" key="2">
    <source>
        <dbReference type="ARBA" id="ARBA00022679"/>
    </source>
</evidence>
<feature type="compositionally biased region" description="Low complexity" evidence="4">
    <location>
        <begin position="132"/>
        <end position="152"/>
    </location>
</feature>
<reference evidence="5 6" key="1">
    <citation type="journal article" date="2019" name="Sci. Rep.">
        <title>A multi-omics analysis of the grapevine pathogen Lasiodiplodia theobromae reveals that temperature affects the expression of virulence- and pathogenicity-related genes.</title>
        <authorList>
            <person name="Felix C."/>
            <person name="Meneses R."/>
            <person name="Goncalves M.F.M."/>
            <person name="Tilleman L."/>
            <person name="Duarte A.S."/>
            <person name="Jorrin-Novo J.V."/>
            <person name="Van de Peer Y."/>
            <person name="Deforce D."/>
            <person name="Van Nieuwerburgh F."/>
            <person name="Esteves A.C."/>
            <person name="Alves A."/>
        </authorList>
    </citation>
    <scope>NUCLEOTIDE SEQUENCE [LARGE SCALE GENOMIC DNA]</scope>
    <source>
        <strain evidence="5 6">LA-SOL3</strain>
    </source>
</reference>
<gene>
    <name evidence="5" type="primary">glxK</name>
    <name evidence="5" type="ORF">DBV05_g12194</name>
</gene>
<dbReference type="OrthoDB" id="10262596at2759"/>
<accession>A0A5N5CUV1</accession>
<dbReference type="GO" id="GO:0031388">
    <property type="term" value="P:organic acid phosphorylation"/>
    <property type="evidence" value="ECO:0007669"/>
    <property type="project" value="InterPro"/>
</dbReference>
<dbReference type="GO" id="GO:0008887">
    <property type="term" value="F:glycerate kinase activity"/>
    <property type="evidence" value="ECO:0007669"/>
    <property type="project" value="InterPro"/>
</dbReference>
<dbReference type="InterPro" id="IPR036129">
    <property type="entry name" value="Glycerate_kinase_sf"/>
</dbReference>
<dbReference type="InterPro" id="IPR018193">
    <property type="entry name" value="Glyc_kinase_flavodox-like_fold"/>
</dbReference>
<keyword evidence="3 5" id="KW-0418">Kinase</keyword>
<sequence>MQPLLRTNLAPRSNYRRPTPVNQPPSTPLKILIAPSGFKGSLSPHEVADCIETGIRRVIPSAAAAVVRKVPLADGGEGFAQALVAATKGGELRPLTVTGPTGEPVRSHYGILGTGRKDSATALLPVVDTDPGTATPASTTTTTTTTTTAAAASNSAGGSKTAVIEMATAAGLSLVPPSARDPTLTTTYGVGQLLAAALDDSAVSRILVGCGDSGTSDGGAGMLQALGVKLLDAAGRELPHASGGAALVRLASIDLSGLHPRLRHGGAGGAEGRVEIEVACNWRNVLCGDAGVARVYGPQKGASEAQVELLSAALDNFASVVERQLGYAVAHTPGGGASGGLGAGLLVLGARLRPRYEAVMEWFAIGDLFADCQLVFTAEGGIDGQTPQGKIPAEVAGRAKKYGIPVIALAGTVGRGADVNYGAGIDAYTSILQRPGSLDEAVAQAEELLVDAAEGAMRTVLVGLAMRV</sequence>
<dbReference type="SUPFAM" id="SSF110738">
    <property type="entry name" value="Glycerate kinase I"/>
    <property type="match status" value="2"/>
</dbReference>
<dbReference type="AlphaFoldDB" id="A0A5N5CUV1"/>
<evidence type="ECO:0000313" key="6">
    <source>
        <dbReference type="Proteomes" id="UP000325902"/>
    </source>
</evidence>
<dbReference type="PANTHER" id="PTHR21599:SF0">
    <property type="entry name" value="GLYCERATE KINASE"/>
    <property type="match status" value="1"/>
</dbReference>
<comment type="similarity">
    <text evidence="1">Belongs to the glycerate kinase type-1 family.</text>
</comment>
<evidence type="ECO:0000256" key="3">
    <source>
        <dbReference type="ARBA" id="ARBA00022777"/>
    </source>
</evidence>
<dbReference type="Gene3D" id="3.40.50.10350">
    <property type="entry name" value="Glycerate kinase, domain 1"/>
    <property type="match status" value="1"/>
</dbReference>
<dbReference type="EMBL" id="VCHE01000224">
    <property type="protein sequence ID" value="KAB2569124.1"/>
    <property type="molecule type" value="Genomic_DNA"/>
</dbReference>
<evidence type="ECO:0000256" key="4">
    <source>
        <dbReference type="SAM" id="MobiDB-lite"/>
    </source>
</evidence>
<dbReference type="NCBIfam" id="TIGR00045">
    <property type="entry name" value="glycerate kinase"/>
    <property type="match status" value="1"/>
</dbReference>
<feature type="region of interest" description="Disordered" evidence="4">
    <location>
        <begin position="1"/>
        <end position="27"/>
    </location>
</feature>
<dbReference type="PANTHER" id="PTHR21599">
    <property type="entry name" value="GLYCERATE KINASE"/>
    <property type="match status" value="1"/>
</dbReference>
<evidence type="ECO:0000256" key="1">
    <source>
        <dbReference type="ARBA" id="ARBA00006284"/>
    </source>
</evidence>
<protein>
    <submittedName>
        <fullName evidence="5">Glycerate kinase</fullName>
    </submittedName>
</protein>
<name>A0A5N5CUV1_9PEZI</name>
<dbReference type="Pfam" id="PF02595">
    <property type="entry name" value="Gly_kinase"/>
    <property type="match status" value="1"/>
</dbReference>
<dbReference type="InterPro" id="IPR004381">
    <property type="entry name" value="Glycerate_kinase"/>
</dbReference>
<feature type="region of interest" description="Disordered" evidence="4">
    <location>
        <begin position="127"/>
        <end position="152"/>
    </location>
</feature>
<comment type="caution">
    <text evidence="5">The sequence shown here is derived from an EMBL/GenBank/DDBJ whole genome shotgun (WGS) entry which is preliminary data.</text>
</comment>
<evidence type="ECO:0000313" key="5">
    <source>
        <dbReference type="EMBL" id="KAB2569124.1"/>
    </source>
</evidence>
<dbReference type="Gene3D" id="3.90.1510.10">
    <property type="entry name" value="Glycerate kinase, domain 2"/>
    <property type="match status" value="1"/>
</dbReference>
<dbReference type="Proteomes" id="UP000325902">
    <property type="component" value="Unassembled WGS sequence"/>
</dbReference>
<keyword evidence="6" id="KW-1185">Reference proteome</keyword>